<evidence type="ECO:0000256" key="1">
    <source>
        <dbReference type="SAM" id="MobiDB-lite"/>
    </source>
</evidence>
<dbReference type="AlphaFoldDB" id="A0AA38REJ3"/>
<dbReference type="InterPro" id="IPR037401">
    <property type="entry name" value="SnoaL-like"/>
</dbReference>
<organism evidence="3 4">
    <name type="scientific">Pleurostoma richardsiae</name>
    <dbReference type="NCBI Taxonomy" id="41990"/>
    <lineage>
        <taxon>Eukaryota</taxon>
        <taxon>Fungi</taxon>
        <taxon>Dikarya</taxon>
        <taxon>Ascomycota</taxon>
        <taxon>Pezizomycotina</taxon>
        <taxon>Sordariomycetes</taxon>
        <taxon>Sordariomycetidae</taxon>
        <taxon>Calosphaeriales</taxon>
        <taxon>Pleurostomataceae</taxon>
        <taxon>Pleurostoma</taxon>
    </lineage>
</organism>
<keyword evidence="4" id="KW-1185">Reference proteome</keyword>
<evidence type="ECO:0000313" key="3">
    <source>
        <dbReference type="EMBL" id="KAJ9144593.1"/>
    </source>
</evidence>
<proteinExistence type="predicted"/>
<feature type="domain" description="SnoaL-like" evidence="2">
    <location>
        <begin position="28"/>
        <end position="145"/>
    </location>
</feature>
<dbReference type="InterPro" id="IPR032710">
    <property type="entry name" value="NTF2-like_dom_sf"/>
</dbReference>
<reference evidence="3" key="1">
    <citation type="submission" date="2022-07" db="EMBL/GenBank/DDBJ databases">
        <title>Fungi with potential for degradation of polypropylene.</title>
        <authorList>
            <person name="Gostincar C."/>
        </authorList>
    </citation>
    <scope>NUCLEOTIDE SEQUENCE</scope>
    <source>
        <strain evidence="3">EXF-13308</strain>
    </source>
</reference>
<dbReference type="Proteomes" id="UP001174694">
    <property type="component" value="Unassembled WGS sequence"/>
</dbReference>
<dbReference type="EMBL" id="JANBVO010000016">
    <property type="protein sequence ID" value="KAJ9144593.1"/>
    <property type="molecule type" value="Genomic_DNA"/>
</dbReference>
<dbReference type="Pfam" id="PF13577">
    <property type="entry name" value="SnoaL_4"/>
    <property type="match status" value="1"/>
</dbReference>
<dbReference type="SUPFAM" id="SSF54427">
    <property type="entry name" value="NTF2-like"/>
    <property type="match status" value="1"/>
</dbReference>
<comment type="caution">
    <text evidence="3">The sequence shown here is derived from an EMBL/GenBank/DDBJ whole genome shotgun (WGS) entry which is preliminary data.</text>
</comment>
<evidence type="ECO:0000313" key="4">
    <source>
        <dbReference type="Proteomes" id="UP001174694"/>
    </source>
</evidence>
<dbReference type="Gene3D" id="3.10.450.50">
    <property type="match status" value="1"/>
</dbReference>
<evidence type="ECO:0000259" key="2">
    <source>
        <dbReference type="Pfam" id="PF13577"/>
    </source>
</evidence>
<name>A0AA38REJ3_9PEZI</name>
<protein>
    <submittedName>
        <fullName evidence="3">Pathogenesis associated protein Pep2</fullName>
    </submittedName>
</protein>
<accession>A0AA38REJ3</accession>
<feature type="region of interest" description="Disordered" evidence="1">
    <location>
        <begin position="1"/>
        <end position="20"/>
    </location>
</feature>
<gene>
    <name evidence="3" type="ORF">NKR23_g5804</name>
</gene>
<sequence>MPDFHSLPEGTRPTNAIRNNGPDNLVIERLKLRELAEGWPCYRDACEWENFESIFHPGAYVYTTWSGRVAFRDFIAGSKAGMDAGAFIMHRCHGVTSDITPDATRAVTKMKATITQRFTIDGCEVDAEADCRFCFFFEKVDGRWGARFVRHWYEKDKLIPINPTKVPEVDADKLATYPEGYKCLAYCQELTMGVTVSRDMPGHRRHVGTKSGEKHDLLYKQAKDWLDGKAVEV</sequence>